<evidence type="ECO:0000256" key="8">
    <source>
        <dbReference type="ARBA" id="ARBA00022842"/>
    </source>
</evidence>
<protein>
    <recommendedName>
        <fullName evidence="17">Bifunctional protein GlmU</fullName>
    </recommendedName>
    <domain>
        <recommendedName>
            <fullName evidence="17">UDP-N-acetylglucosamine pyrophosphorylase</fullName>
            <ecNumber evidence="17">2.7.7.23</ecNumber>
        </recommendedName>
        <alternativeName>
            <fullName evidence="17">N-acetylglucosamine-1-phosphate uridyltransferase</fullName>
        </alternativeName>
    </domain>
    <domain>
        <recommendedName>
            <fullName evidence="17">Glucosamine-1-phosphate N-acetyltransferase</fullName>
            <ecNumber evidence="17">2.3.1.157</ecNumber>
        </recommendedName>
    </domain>
</protein>
<feature type="binding site" evidence="17">
    <location>
        <position position="226"/>
    </location>
    <ligand>
        <name>Mg(2+)</name>
        <dbReference type="ChEBI" id="CHEBI:18420"/>
    </ligand>
</feature>
<dbReference type="OrthoDB" id="9775031at2"/>
<feature type="binding site" evidence="17">
    <location>
        <position position="153"/>
    </location>
    <ligand>
        <name>UDP-N-acetyl-alpha-D-glucosamine</name>
        <dbReference type="ChEBI" id="CHEBI:57705"/>
    </ligand>
</feature>
<dbReference type="HAMAP" id="MF_01631">
    <property type="entry name" value="GlmU"/>
    <property type="match status" value="1"/>
</dbReference>
<dbReference type="InterPro" id="IPR005882">
    <property type="entry name" value="Bifunctional_GlmU"/>
</dbReference>
<dbReference type="GO" id="GO:0009245">
    <property type="term" value="P:lipid A biosynthetic process"/>
    <property type="evidence" value="ECO:0007669"/>
    <property type="project" value="UniProtKB-UniRule"/>
</dbReference>
<dbReference type="GO" id="GO:0000287">
    <property type="term" value="F:magnesium ion binding"/>
    <property type="evidence" value="ECO:0007669"/>
    <property type="project" value="UniProtKB-UniRule"/>
</dbReference>
<comment type="catalytic activity">
    <reaction evidence="14 17">
        <text>alpha-D-glucosamine 1-phosphate + acetyl-CoA = N-acetyl-alpha-D-glucosamine 1-phosphate + CoA + H(+)</text>
        <dbReference type="Rhea" id="RHEA:13725"/>
        <dbReference type="ChEBI" id="CHEBI:15378"/>
        <dbReference type="ChEBI" id="CHEBI:57287"/>
        <dbReference type="ChEBI" id="CHEBI:57288"/>
        <dbReference type="ChEBI" id="CHEBI:57776"/>
        <dbReference type="ChEBI" id="CHEBI:58516"/>
        <dbReference type="EC" id="2.3.1.157"/>
    </reaction>
</comment>
<comment type="cofactor">
    <cofactor evidence="17">
        <name>Mg(2+)</name>
        <dbReference type="ChEBI" id="CHEBI:18420"/>
    </cofactor>
    <text evidence="17">Binds 1 Mg(2+) ion per subunit.</text>
</comment>
<evidence type="ECO:0000256" key="5">
    <source>
        <dbReference type="ARBA" id="ARBA00022695"/>
    </source>
</evidence>
<feature type="binding site" evidence="17">
    <location>
        <position position="138"/>
    </location>
    <ligand>
        <name>UDP-N-acetyl-alpha-D-glucosamine</name>
        <dbReference type="ChEBI" id="CHEBI:57705"/>
    </ligand>
</feature>
<dbReference type="GO" id="GO:0005737">
    <property type="term" value="C:cytoplasm"/>
    <property type="evidence" value="ECO:0007669"/>
    <property type="project" value="UniProtKB-SubCell"/>
</dbReference>
<dbReference type="UniPathway" id="UPA00973"/>
<comment type="caution">
    <text evidence="17">Lacks conserved residue(s) required for the propagation of feature annotation.</text>
</comment>
<dbReference type="EC" id="2.7.7.23" evidence="17"/>
<organism evidence="20 21">
    <name type="scientific">Tepidibacter formicigenes DSM 15518</name>
    <dbReference type="NCBI Taxonomy" id="1123349"/>
    <lineage>
        <taxon>Bacteria</taxon>
        <taxon>Bacillati</taxon>
        <taxon>Bacillota</taxon>
        <taxon>Clostridia</taxon>
        <taxon>Peptostreptococcales</taxon>
        <taxon>Peptostreptococcaceae</taxon>
        <taxon>Tepidibacter</taxon>
    </lineage>
</organism>
<evidence type="ECO:0000256" key="2">
    <source>
        <dbReference type="ARBA" id="ARBA00005208"/>
    </source>
</evidence>
<dbReference type="GO" id="GO:0003977">
    <property type="term" value="F:UDP-N-acetylglucosamine diphosphorylase activity"/>
    <property type="evidence" value="ECO:0007669"/>
    <property type="project" value="UniProtKB-UniRule"/>
</dbReference>
<dbReference type="InterPro" id="IPR038009">
    <property type="entry name" value="GlmU_C_LbH"/>
</dbReference>
<evidence type="ECO:0000259" key="19">
    <source>
        <dbReference type="Pfam" id="PF25087"/>
    </source>
</evidence>
<feature type="active site" description="Proton acceptor" evidence="17">
    <location>
        <position position="361"/>
    </location>
</feature>
<dbReference type="InterPro" id="IPR005835">
    <property type="entry name" value="NTP_transferase_dom"/>
</dbReference>
<feature type="domain" description="Nucleotidyl transferase" evidence="18">
    <location>
        <begin position="4"/>
        <end position="213"/>
    </location>
</feature>
<keyword evidence="8 17" id="KW-0460">Magnesium</keyword>
<dbReference type="Proteomes" id="UP000242497">
    <property type="component" value="Unassembled WGS sequence"/>
</dbReference>
<comment type="catalytic activity">
    <reaction evidence="15 17">
        <text>N-acetyl-alpha-D-glucosamine 1-phosphate + UTP + H(+) = UDP-N-acetyl-alpha-D-glucosamine + diphosphate</text>
        <dbReference type="Rhea" id="RHEA:13509"/>
        <dbReference type="ChEBI" id="CHEBI:15378"/>
        <dbReference type="ChEBI" id="CHEBI:33019"/>
        <dbReference type="ChEBI" id="CHEBI:46398"/>
        <dbReference type="ChEBI" id="CHEBI:57705"/>
        <dbReference type="ChEBI" id="CHEBI:57776"/>
        <dbReference type="EC" id="2.7.7.23"/>
    </reaction>
</comment>
<evidence type="ECO:0000256" key="11">
    <source>
        <dbReference type="ARBA" id="ARBA00023268"/>
    </source>
</evidence>
<evidence type="ECO:0000256" key="4">
    <source>
        <dbReference type="ARBA" id="ARBA00022679"/>
    </source>
</evidence>
<keyword evidence="3 17" id="KW-0963">Cytoplasm</keyword>
<feature type="binding site" evidence="17">
    <location>
        <begin position="384"/>
        <end position="385"/>
    </location>
    <ligand>
        <name>acetyl-CoA</name>
        <dbReference type="ChEBI" id="CHEBI:57288"/>
    </ligand>
</feature>
<comment type="similarity">
    <text evidence="17">In the C-terminal section; belongs to the transferase hexapeptide repeat family.</text>
</comment>
<dbReference type="STRING" id="1123349.SAMN02744037_01349"/>
<keyword evidence="5 17" id="KW-0548">Nucleotidyltransferase</keyword>
<dbReference type="CDD" id="cd02540">
    <property type="entry name" value="GT2_GlmU_N_bac"/>
    <property type="match status" value="1"/>
</dbReference>
<feature type="binding site" evidence="17">
    <location>
        <position position="421"/>
    </location>
    <ligand>
        <name>acetyl-CoA</name>
        <dbReference type="ChEBI" id="CHEBI:57288"/>
    </ligand>
</feature>
<dbReference type="GO" id="GO:0016020">
    <property type="term" value="C:membrane"/>
    <property type="evidence" value="ECO:0007669"/>
    <property type="project" value="GOC"/>
</dbReference>
<dbReference type="RefSeq" id="WP_072888463.1">
    <property type="nucleotide sequence ID" value="NZ_FRAE01000025.1"/>
</dbReference>
<dbReference type="AlphaFoldDB" id="A0A1M6NS43"/>
<dbReference type="Pfam" id="PF25087">
    <property type="entry name" value="GMPPB_C"/>
    <property type="match status" value="1"/>
</dbReference>
<dbReference type="CDD" id="cd03353">
    <property type="entry name" value="LbH_GlmU_C"/>
    <property type="match status" value="1"/>
</dbReference>
<keyword evidence="11 17" id="KW-0511">Multifunctional enzyme</keyword>
<dbReference type="SUPFAM" id="SSF51161">
    <property type="entry name" value="Trimeric LpxA-like enzymes"/>
    <property type="match status" value="1"/>
</dbReference>
<dbReference type="GO" id="GO:0019134">
    <property type="term" value="F:glucosamine-1-phosphate N-acetyltransferase activity"/>
    <property type="evidence" value="ECO:0007669"/>
    <property type="project" value="UniProtKB-UniRule"/>
</dbReference>
<dbReference type="InterPro" id="IPR029044">
    <property type="entry name" value="Nucleotide-diphossugar_trans"/>
</dbReference>
<keyword evidence="7 17" id="KW-0677">Repeat</keyword>
<evidence type="ECO:0000256" key="7">
    <source>
        <dbReference type="ARBA" id="ARBA00022737"/>
    </source>
</evidence>
<feature type="binding site" evidence="17">
    <location>
        <begin position="77"/>
        <end position="78"/>
    </location>
    <ligand>
        <name>UDP-N-acetyl-alpha-D-glucosamine</name>
        <dbReference type="ChEBI" id="CHEBI:57705"/>
    </ligand>
</feature>
<dbReference type="Pfam" id="PF00483">
    <property type="entry name" value="NTP_transferase"/>
    <property type="match status" value="1"/>
</dbReference>
<comment type="pathway">
    <text evidence="1 17">Nucleotide-sugar biosynthesis; UDP-N-acetyl-alpha-D-glucosamine biosynthesis; N-acetyl-alpha-D-glucosamine 1-phosphate from alpha-D-glucosamine 6-phosphate (route II): step 2/2.</text>
</comment>
<dbReference type="NCBIfam" id="NF010934">
    <property type="entry name" value="PRK14354.1"/>
    <property type="match status" value="1"/>
</dbReference>
<feature type="region of interest" description="Pyrophosphorylase" evidence="17">
    <location>
        <begin position="1"/>
        <end position="228"/>
    </location>
</feature>
<feature type="binding site" evidence="17">
    <location>
        <position position="349"/>
    </location>
    <ligand>
        <name>UDP-N-acetyl-alpha-D-glucosamine</name>
        <dbReference type="ChEBI" id="CHEBI:57705"/>
    </ligand>
</feature>
<feature type="binding site" evidence="17">
    <location>
        <position position="72"/>
    </location>
    <ligand>
        <name>UDP-N-acetyl-alpha-D-glucosamine</name>
        <dbReference type="ChEBI" id="CHEBI:57705"/>
    </ligand>
</feature>
<reference evidence="21" key="1">
    <citation type="submission" date="2016-11" db="EMBL/GenBank/DDBJ databases">
        <authorList>
            <person name="Varghese N."/>
            <person name="Submissions S."/>
        </authorList>
    </citation>
    <scope>NUCLEOTIDE SEQUENCE [LARGE SCALE GENOMIC DNA]</scope>
    <source>
        <strain evidence="21">DSM 15518</strain>
    </source>
</reference>
<comment type="pathway">
    <text evidence="17">Bacterial outer membrane biogenesis; LPS lipid A biosynthesis.</text>
</comment>
<dbReference type="Gene3D" id="3.90.550.10">
    <property type="entry name" value="Spore Coat Polysaccharide Biosynthesis Protein SpsA, Chain A"/>
    <property type="match status" value="1"/>
</dbReference>
<dbReference type="UniPathway" id="UPA00113">
    <property type="reaction ID" value="UER00532"/>
</dbReference>
<feature type="binding site" evidence="17">
    <location>
        <position position="375"/>
    </location>
    <ligand>
        <name>UDP-N-acetyl-alpha-D-glucosamine</name>
        <dbReference type="ChEBI" id="CHEBI:57705"/>
    </ligand>
</feature>
<feature type="binding site" evidence="17">
    <location>
        <begin position="8"/>
        <end position="11"/>
    </location>
    <ligand>
        <name>UDP-N-acetyl-alpha-D-glucosamine</name>
        <dbReference type="ChEBI" id="CHEBI:57705"/>
    </ligand>
</feature>
<evidence type="ECO:0000256" key="9">
    <source>
        <dbReference type="ARBA" id="ARBA00022960"/>
    </source>
</evidence>
<evidence type="ECO:0000256" key="13">
    <source>
        <dbReference type="ARBA" id="ARBA00023316"/>
    </source>
</evidence>
<feature type="binding site" evidence="17">
    <location>
        <position position="438"/>
    </location>
    <ligand>
        <name>acetyl-CoA</name>
        <dbReference type="ChEBI" id="CHEBI:57288"/>
    </ligand>
</feature>
<feature type="binding site" evidence="17">
    <location>
        <position position="226"/>
    </location>
    <ligand>
        <name>UDP-N-acetyl-alpha-D-glucosamine</name>
        <dbReference type="ChEBI" id="CHEBI:57705"/>
    </ligand>
</feature>
<evidence type="ECO:0000256" key="12">
    <source>
        <dbReference type="ARBA" id="ARBA00023315"/>
    </source>
</evidence>
<dbReference type="GO" id="GO:0006048">
    <property type="term" value="P:UDP-N-acetylglucosamine biosynthetic process"/>
    <property type="evidence" value="ECO:0007669"/>
    <property type="project" value="UniProtKB-UniPathway"/>
</dbReference>
<keyword evidence="13 17" id="KW-0961">Cell wall biogenesis/degradation</keyword>
<evidence type="ECO:0000256" key="16">
    <source>
        <dbReference type="ARBA" id="ARBA00049628"/>
    </source>
</evidence>
<evidence type="ECO:0000256" key="10">
    <source>
        <dbReference type="ARBA" id="ARBA00022984"/>
    </source>
</evidence>
<comment type="pathway">
    <text evidence="2 17">Nucleotide-sugar biosynthesis; UDP-N-acetyl-alpha-D-glucosamine biosynthesis; UDP-N-acetyl-alpha-D-glucosamine from N-acetyl-alpha-D-glucosamine 1-phosphate: step 1/1.</text>
</comment>
<keyword evidence="12 17" id="KW-0012">Acyltransferase</keyword>
<dbReference type="EC" id="2.3.1.157" evidence="17"/>
<accession>A0A1M6NS43</accession>
<evidence type="ECO:0000256" key="6">
    <source>
        <dbReference type="ARBA" id="ARBA00022723"/>
    </source>
</evidence>
<comment type="similarity">
    <text evidence="17">In the N-terminal section; belongs to the N-acetylglucosamine-1-phosphate uridyltransferase family.</text>
</comment>
<keyword evidence="21" id="KW-1185">Reference proteome</keyword>
<feature type="binding site" evidence="17">
    <location>
        <position position="331"/>
    </location>
    <ligand>
        <name>UDP-N-acetyl-alpha-D-glucosamine</name>
        <dbReference type="ChEBI" id="CHEBI:57705"/>
    </ligand>
</feature>
<dbReference type="PANTHER" id="PTHR43584">
    <property type="entry name" value="NUCLEOTIDYL TRANSFERASE"/>
    <property type="match status" value="1"/>
</dbReference>
<evidence type="ECO:0000256" key="1">
    <source>
        <dbReference type="ARBA" id="ARBA00005166"/>
    </source>
</evidence>
<dbReference type="EMBL" id="FRAE01000025">
    <property type="protein sequence ID" value="SHJ98541.1"/>
    <property type="molecule type" value="Genomic_DNA"/>
</dbReference>
<feature type="binding site" evidence="17">
    <location>
        <position position="168"/>
    </location>
    <ligand>
        <name>UDP-N-acetyl-alpha-D-glucosamine</name>
        <dbReference type="ChEBI" id="CHEBI:57705"/>
    </ligand>
</feature>
<feature type="binding site" evidence="17">
    <location>
        <position position="22"/>
    </location>
    <ligand>
        <name>UDP-N-acetyl-alpha-D-glucosamine</name>
        <dbReference type="ChEBI" id="CHEBI:57705"/>
    </ligand>
</feature>
<dbReference type="NCBIfam" id="TIGR01173">
    <property type="entry name" value="glmU"/>
    <property type="match status" value="1"/>
</dbReference>
<gene>
    <name evidence="17" type="primary">glmU</name>
    <name evidence="20" type="ORF">SAMN02744037_01349</name>
</gene>
<name>A0A1M6NS43_9FIRM</name>
<feature type="binding site" evidence="17">
    <location>
        <position position="101"/>
    </location>
    <ligand>
        <name>Mg(2+)</name>
        <dbReference type="ChEBI" id="CHEBI:18420"/>
    </ligand>
</feature>
<evidence type="ECO:0000259" key="18">
    <source>
        <dbReference type="Pfam" id="PF00483"/>
    </source>
</evidence>
<comment type="function">
    <text evidence="16 17">Catalyzes the last two sequential reactions in the de novo biosynthetic pathway for UDP-N-acetylglucosamine (UDP-GlcNAc). The C-terminal domain catalyzes the transfer of acetyl group from acetyl coenzyme A to glucosamine-1-phosphate (GlcN-1-P) to produce N-acetylglucosamine-1-phosphate (GlcNAc-1-P), which is converted into UDP-GlcNAc by the transfer of uridine 5-monophosphate (from uridine 5-triphosphate), a reaction catalyzed by the N-terminal domain.</text>
</comment>
<dbReference type="InterPro" id="IPR050065">
    <property type="entry name" value="GlmU-like"/>
</dbReference>
<feature type="region of interest" description="N-acetyltransferase" evidence="17">
    <location>
        <begin position="250"/>
        <end position="456"/>
    </location>
</feature>
<dbReference type="InterPro" id="IPR056729">
    <property type="entry name" value="GMPPB_C"/>
</dbReference>
<evidence type="ECO:0000313" key="20">
    <source>
        <dbReference type="EMBL" id="SHJ98541.1"/>
    </source>
</evidence>
<dbReference type="PANTHER" id="PTHR43584:SF3">
    <property type="entry name" value="BIFUNCTIONAL PROTEIN GLMU"/>
    <property type="match status" value="1"/>
</dbReference>
<dbReference type="GO" id="GO:0008360">
    <property type="term" value="P:regulation of cell shape"/>
    <property type="evidence" value="ECO:0007669"/>
    <property type="project" value="UniProtKB-KW"/>
</dbReference>
<dbReference type="GO" id="GO:0009252">
    <property type="term" value="P:peptidoglycan biosynthetic process"/>
    <property type="evidence" value="ECO:0007669"/>
    <property type="project" value="UniProtKB-UniRule"/>
</dbReference>
<dbReference type="GO" id="GO:0000902">
    <property type="term" value="P:cell morphogenesis"/>
    <property type="evidence" value="ECO:0007669"/>
    <property type="project" value="UniProtKB-UniRule"/>
</dbReference>
<dbReference type="InterPro" id="IPR011004">
    <property type="entry name" value="Trimer_LpxA-like_sf"/>
</dbReference>
<feature type="binding site" evidence="17">
    <location>
        <position position="403"/>
    </location>
    <ligand>
        <name>acetyl-CoA</name>
        <dbReference type="ChEBI" id="CHEBI:57288"/>
    </ligand>
</feature>
<feature type="domain" description="Mannose-1-phosphate guanyltransferase C-terminal" evidence="19">
    <location>
        <begin position="265"/>
        <end position="329"/>
    </location>
</feature>
<feature type="binding site" evidence="17">
    <location>
        <position position="364"/>
    </location>
    <ligand>
        <name>UDP-N-acetyl-alpha-D-glucosamine</name>
        <dbReference type="ChEBI" id="CHEBI:57705"/>
    </ligand>
</feature>
<evidence type="ECO:0000313" key="21">
    <source>
        <dbReference type="Proteomes" id="UP000242497"/>
    </source>
</evidence>
<comment type="subunit">
    <text evidence="17">Homotrimer.</text>
</comment>
<keyword evidence="4 17" id="KW-0808">Transferase</keyword>
<feature type="region of interest" description="Linker" evidence="17">
    <location>
        <begin position="229"/>
        <end position="249"/>
    </location>
</feature>
<proteinExistence type="inferred from homology"/>
<evidence type="ECO:0000256" key="14">
    <source>
        <dbReference type="ARBA" id="ARBA00048247"/>
    </source>
</evidence>
<keyword evidence="10 17" id="KW-0573">Peptidoglycan synthesis</keyword>
<evidence type="ECO:0000256" key="15">
    <source>
        <dbReference type="ARBA" id="ARBA00048493"/>
    </source>
</evidence>
<comment type="subcellular location">
    <subcellularLocation>
        <location evidence="17">Cytoplasm</location>
    </subcellularLocation>
</comment>
<sequence length="456" mass="49950">MSLKSIILAAGKGTRMKSVLPKVLHKVCGKEMVNHVIDVAINSGCKENIVILGHKADMVKKKLNEGVKTALQEEQLGTGHAVMMAKEHINDEDTVVVLCGDTPLIREDTLKNLFKYHEDNNYSATVLTTEIEDPKGYGRIIRDDNKDLLKIVEEKDATDDERKVKEINSGIYCFNGKGLKNSLSKLSNDNAQGEYYLTDVIEILRNEGLKVGAYKGSTIEELMGVNSRVHLSNAERIMRERINEIHMTNGVTIIDPQNTYIYCDVKIGMDTIIYPGCIISGNTTIGSNCIIGANCRIENSKIEDNVEVQISTIINSTVGKNSSVGPYAYLRPNSNIGCNVKIGDFVEVKNSTIEDDSKASHLAYIGDAYVGKNVNIGCGVVFVNYDGKNKNKTIVKDNAFVGSNSNLVAPVVVEEKGYVATGSTITDNVPKGSLSIARARQVNKEGWIEKKGILDK</sequence>
<dbReference type="GO" id="GO:0071555">
    <property type="term" value="P:cell wall organization"/>
    <property type="evidence" value="ECO:0007669"/>
    <property type="project" value="UniProtKB-KW"/>
</dbReference>
<evidence type="ECO:0000256" key="3">
    <source>
        <dbReference type="ARBA" id="ARBA00022490"/>
    </source>
</evidence>
<evidence type="ECO:0000256" key="17">
    <source>
        <dbReference type="HAMAP-Rule" id="MF_01631"/>
    </source>
</evidence>
<dbReference type="Gene3D" id="2.160.10.10">
    <property type="entry name" value="Hexapeptide repeat proteins"/>
    <property type="match status" value="1"/>
</dbReference>
<dbReference type="SUPFAM" id="SSF53448">
    <property type="entry name" value="Nucleotide-diphospho-sugar transferases"/>
    <property type="match status" value="1"/>
</dbReference>
<keyword evidence="6 17" id="KW-0479">Metal-binding</keyword>
<keyword evidence="9 17" id="KW-0133">Cell shape</keyword>